<evidence type="ECO:0000313" key="2">
    <source>
        <dbReference type="EMBL" id="GAA5480864.1"/>
    </source>
</evidence>
<dbReference type="EMBL" id="BAABRI010000001">
    <property type="protein sequence ID" value="GAA5480864.1"/>
    <property type="molecule type" value="Genomic_DNA"/>
</dbReference>
<evidence type="ECO:0000256" key="1">
    <source>
        <dbReference type="SAM" id="MobiDB-lite"/>
    </source>
</evidence>
<comment type="caution">
    <text evidence="2">The sequence shown here is derived from an EMBL/GenBank/DDBJ whole genome shotgun (WGS) entry which is preliminary data.</text>
</comment>
<protein>
    <submittedName>
        <fullName evidence="2">Uncharacterized protein</fullName>
    </submittedName>
</protein>
<sequence>MSTIDPKEHPEKWLEQKAGEGADKARSCCDEIKEAARENPAQALAIAFGAGYLARSLPIFRTASLTLRGSLHLLPYVLGILGAARVYEVVRDEYLEDKQPQPEGPEVAP</sequence>
<feature type="region of interest" description="Disordered" evidence="1">
    <location>
        <begin position="1"/>
        <end position="23"/>
    </location>
</feature>
<proteinExistence type="predicted"/>
<accession>A0ABP9UHT8</accession>
<name>A0ABP9UHT8_9BACT</name>
<organism evidence="2 3">
    <name type="scientific">Haloferula sargassicola</name>
    <dbReference type="NCBI Taxonomy" id="490096"/>
    <lineage>
        <taxon>Bacteria</taxon>
        <taxon>Pseudomonadati</taxon>
        <taxon>Verrucomicrobiota</taxon>
        <taxon>Verrucomicrobiia</taxon>
        <taxon>Verrucomicrobiales</taxon>
        <taxon>Verrucomicrobiaceae</taxon>
        <taxon>Haloferula</taxon>
    </lineage>
</organism>
<dbReference type="RefSeq" id="WP_353565023.1">
    <property type="nucleotide sequence ID" value="NZ_BAABRI010000001.1"/>
</dbReference>
<evidence type="ECO:0000313" key="3">
    <source>
        <dbReference type="Proteomes" id="UP001476282"/>
    </source>
</evidence>
<dbReference type="Proteomes" id="UP001476282">
    <property type="component" value="Unassembled WGS sequence"/>
</dbReference>
<keyword evidence="3" id="KW-1185">Reference proteome</keyword>
<gene>
    <name evidence="2" type="ORF">Hsar01_00068</name>
</gene>
<reference evidence="2 3" key="1">
    <citation type="submission" date="2024-02" db="EMBL/GenBank/DDBJ databases">
        <title>Haloferula sargassicola NBRC 104335.</title>
        <authorList>
            <person name="Ichikawa N."/>
            <person name="Katano-Makiyama Y."/>
            <person name="Hidaka K."/>
        </authorList>
    </citation>
    <scope>NUCLEOTIDE SEQUENCE [LARGE SCALE GENOMIC DNA]</scope>
    <source>
        <strain evidence="2 3">NBRC 104335</strain>
    </source>
</reference>